<dbReference type="GO" id="GO:0035197">
    <property type="term" value="F:siRNA binding"/>
    <property type="evidence" value="ECO:0007669"/>
    <property type="project" value="TreeGrafter"/>
</dbReference>
<dbReference type="SUPFAM" id="SSF54768">
    <property type="entry name" value="dsRNA-binding domain-like"/>
    <property type="match status" value="2"/>
</dbReference>
<name>A0A1A9VI23_GLOAU</name>
<dbReference type="PROSITE" id="PS50137">
    <property type="entry name" value="DS_RBD"/>
    <property type="match status" value="2"/>
</dbReference>
<dbReference type="GO" id="GO:0016442">
    <property type="term" value="C:RISC complex"/>
    <property type="evidence" value="ECO:0007669"/>
    <property type="project" value="TreeGrafter"/>
</dbReference>
<reference evidence="4" key="1">
    <citation type="submission" date="2020-05" db="UniProtKB">
        <authorList>
            <consortium name="EnsemblMetazoa"/>
        </authorList>
    </citation>
    <scope>IDENTIFICATION</scope>
    <source>
        <strain evidence="4">TTRI</strain>
    </source>
</reference>
<dbReference type="SMART" id="SM00358">
    <property type="entry name" value="DSRM"/>
    <property type="match status" value="2"/>
</dbReference>
<proteinExistence type="predicted"/>
<dbReference type="PANTHER" id="PTHR46205">
    <property type="entry name" value="LOQUACIOUS, ISOFORM B"/>
    <property type="match status" value="1"/>
</dbReference>
<keyword evidence="5" id="KW-1185">Reference proteome</keyword>
<dbReference type="InterPro" id="IPR014720">
    <property type="entry name" value="dsRBD_dom"/>
</dbReference>
<feature type="domain" description="DRBM" evidence="3">
    <location>
        <begin position="5"/>
        <end position="69"/>
    </location>
</feature>
<evidence type="ECO:0000256" key="2">
    <source>
        <dbReference type="PROSITE-ProRule" id="PRU00266"/>
    </source>
</evidence>
<dbReference type="CDD" id="cd00048">
    <property type="entry name" value="DSRM_SF"/>
    <property type="match status" value="1"/>
</dbReference>
<dbReference type="GO" id="GO:0070578">
    <property type="term" value="C:RISC-loading complex"/>
    <property type="evidence" value="ECO:0007669"/>
    <property type="project" value="TreeGrafter"/>
</dbReference>
<accession>A0A1A9VI23</accession>
<feature type="domain" description="DRBM" evidence="3">
    <location>
        <begin position="89"/>
        <end position="157"/>
    </location>
</feature>
<dbReference type="STRING" id="7395.A0A1A9VI23"/>
<evidence type="ECO:0000313" key="5">
    <source>
        <dbReference type="Proteomes" id="UP000078200"/>
    </source>
</evidence>
<dbReference type="PANTHER" id="PTHR46205:SF4">
    <property type="entry name" value="LD06392P"/>
    <property type="match status" value="1"/>
</dbReference>
<dbReference type="VEuPathDB" id="VectorBase:GAUT038134"/>
<organism evidence="4 5">
    <name type="scientific">Glossina austeni</name>
    <name type="common">Savannah tsetse fly</name>
    <dbReference type="NCBI Taxonomy" id="7395"/>
    <lineage>
        <taxon>Eukaryota</taxon>
        <taxon>Metazoa</taxon>
        <taxon>Ecdysozoa</taxon>
        <taxon>Arthropoda</taxon>
        <taxon>Hexapoda</taxon>
        <taxon>Insecta</taxon>
        <taxon>Pterygota</taxon>
        <taxon>Neoptera</taxon>
        <taxon>Endopterygota</taxon>
        <taxon>Diptera</taxon>
        <taxon>Brachycera</taxon>
        <taxon>Muscomorpha</taxon>
        <taxon>Hippoboscoidea</taxon>
        <taxon>Glossinidae</taxon>
        <taxon>Glossina</taxon>
    </lineage>
</organism>
<protein>
    <recommendedName>
        <fullName evidence="3">DRBM domain-containing protein</fullName>
    </recommendedName>
</protein>
<evidence type="ECO:0000313" key="4">
    <source>
        <dbReference type="EnsemblMetazoa" id="GAUT038134-PA"/>
    </source>
</evidence>
<dbReference type="AlphaFoldDB" id="A0A1A9VI23"/>
<sequence length="297" mass="34061">MVGKSSVSALQEYCAKNKISAPTYEWIDSESGSFICRATVMEVEADGNGRSKRDAKHLAASNLIKKLRLRHPDIDEIPQVEQTEIPTTDMIAVLRDYCVQHQHPLPTFEMVQEGGTPDAPEFIALCTLASIKRFGMSEKKKDARQKAALAMLVVIQDESTKPLERDMQIMSLDDKIEDFEAERYNKFKTYREFTESTLDEIPGVSLCDRHNYFKKFHKHLRIAAKNILADNYECDQHKLMELFEALKINPKISKAPSANTLELMVCIELNCVYDVYFANLESKIYKQVLNYFQTMLN</sequence>
<dbReference type="Pfam" id="PF00035">
    <property type="entry name" value="dsrm"/>
    <property type="match status" value="2"/>
</dbReference>
<evidence type="ECO:0000256" key="1">
    <source>
        <dbReference type="ARBA" id="ARBA00022884"/>
    </source>
</evidence>
<dbReference type="Gene3D" id="3.30.160.20">
    <property type="match status" value="2"/>
</dbReference>
<evidence type="ECO:0000259" key="3">
    <source>
        <dbReference type="PROSITE" id="PS50137"/>
    </source>
</evidence>
<dbReference type="GO" id="GO:0005737">
    <property type="term" value="C:cytoplasm"/>
    <property type="evidence" value="ECO:0007669"/>
    <property type="project" value="TreeGrafter"/>
</dbReference>
<dbReference type="EnsemblMetazoa" id="GAUT038134-RA">
    <property type="protein sequence ID" value="GAUT038134-PA"/>
    <property type="gene ID" value="GAUT038134"/>
</dbReference>
<keyword evidence="1 2" id="KW-0694">RNA-binding</keyword>
<dbReference type="GO" id="GO:0030422">
    <property type="term" value="P:siRNA processing"/>
    <property type="evidence" value="ECO:0007669"/>
    <property type="project" value="TreeGrafter"/>
</dbReference>
<dbReference type="InterPro" id="IPR051247">
    <property type="entry name" value="RLC_Component"/>
</dbReference>
<dbReference type="GO" id="GO:0070920">
    <property type="term" value="P:regulation of regulatory ncRNA processing"/>
    <property type="evidence" value="ECO:0007669"/>
    <property type="project" value="TreeGrafter"/>
</dbReference>
<dbReference type="GO" id="GO:0003725">
    <property type="term" value="F:double-stranded RNA binding"/>
    <property type="evidence" value="ECO:0007669"/>
    <property type="project" value="TreeGrafter"/>
</dbReference>
<dbReference type="GO" id="GO:0005634">
    <property type="term" value="C:nucleus"/>
    <property type="evidence" value="ECO:0007669"/>
    <property type="project" value="TreeGrafter"/>
</dbReference>
<dbReference type="Proteomes" id="UP000078200">
    <property type="component" value="Unassembled WGS sequence"/>
</dbReference>